<dbReference type="EMBL" id="CM039439">
    <property type="protein sequence ID" value="KAI4296298.1"/>
    <property type="molecule type" value="Genomic_DNA"/>
</dbReference>
<organism evidence="1 2">
    <name type="scientific">Bauhinia variegata</name>
    <name type="common">Purple orchid tree</name>
    <name type="synonym">Phanera variegata</name>
    <dbReference type="NCBI Taxonomy" id="167791"/>
    <lineage>
        <taxon>Eukaryota</taxon>
        <taxon>Viridiplantae</taxon>
        <taxon>Streptophyta</taxon>
        <taxon>Embryophyta</taxon>
        <taxon>Tracheophyta</taxon>
        <taxon>Spermatophyta</taxon>
        <taxon>Magnoliopsida</taxon>
        <taxon>eudicotyledons</taxon>
        <taxon>Gunneridae</taxon>
        <taxon>Pentapetalae</taxon>
        <taxon>rosids</taxon>
        <taxon>fabids</taxon>
        <taxon>Fabales</taxon>
        <taxon>Fabaceae</taxon>
        <taxon>Cercidoideae</taxon>
        <taxon>Cercideae</taxon>
        <taxon>Bauhiniinae</taxon>
        <taxon>Bauhinia</taxon>
    </lineage>
</organism>
<reference evidence="1 2" key="1">
    <citation type="journal article" date="2022" name="DNA Res.">
        <title>Chromosomal-level genome assembly of the orchid tree Bauhinia variegata (Leguminosae; Cercidoideae) supports the allotetraploid origin hypothesis of Bauhinia.</title>
        <authorList>
            <person name="Zhong Y."/>
            <person name="Chen Y."/>
            <person name="Zheng D."/>
            <person name="Pang J."/>
            <person name="Liu Y."/>
            <person name="Luo S."/>
            <person name="Meng S."/>
            <person name="Qian L."/>
            <person name="Wei D."/>
            <person name="Dai S."/>
            <person name="Zhou R."/>
        </authorList>
    </citation>
    <scope>NUCLEOTIDE SEQUENCE [LARGE SCALE GENOMIC DNA]</scope>
    <source>
        <strain evidence="1">BV-YZ2020</strain>
    </source>
</reference>
<gene>
    <name evidence="1" type="ORF">L6164_036266</name>
</gene>
<sequence>MKNLRKAVNGLMPTLLMVLVQIAYAAVNFMYNIVIDDGMSMRVATAYRLSFGAAFTVPLALILERKDRPKMTWRVFFMANLCGLFGGSLYQNLYYVALALTTPTFVTAIYNLVPAITFTMAIACGYEKLNLGSAAGKAKVVGTLAGIGGAMLLTFFRGLKIDIPSFQVNILRSHHLQNINSRTSLLGILLSIGSCFSCASWLIIQAKMSKEYPLHHSCAALMSFTGAIQATIFALIVDRDMIQWKLGWNIRLLTVAYSGIVASGICVIVIAWCMQKRGPLFTAVFNPLLLVLVAIASCLLLKEQFYLGSVLGAVLIVIGLYMVLWGKSKETEKTTGLGTTSL</sequence>
<evidence type="ECO:0000313" key="1">
    <source>
        <dbReference type="EMBL" id="KAI4296298.1"/>
    </source>
</evidence>
<accession>A0ACB9KGH6</accession>
<name>A0ACB9KGH6_BAUVA</name>
<keyword evidence="2" id="KW-1185">Reference proteome</keyword>
<comment type="caution">
    <text evidence="1">The sequence shown here is derived from an EMBL/GenBank/DDBJ whole genome shotgun (WGS) entry which is preliminary data.</text>
</comment>
<evidence type="ECO:0000313" key="2">
    <source>
        <dbReference type="Proteomes" id="UP000828941"/>
    </source>
</evidence>
<dbReference type="Proteomes" id="UP000828941">
    <property type="component" value="Chromosome 14"/>
</dbReference>
<proteinExistence type="predicted"/>
<protein>
    <submittedName>
        <fullName evidence="1">Uncharacterized protein</fullName>
    </submittedName>
</protein>